<name>A0A101U3F9_9ACTN</name>
<dbReference type="GO" id="GO:0051920">
    <property type="term" value="F:peroxiredoxin activity"/>
    <property type="evidence" value="ECO:0007669"/>
    <property type="project" value="InterPro"/>
</dbReference>
<sequence>MTSSGPGERRAAGEQVVREMFGETFLRKNMVAPAEGTGPGADMARLALEQCFGEVWSRPGLDRRSRSLVTLGVLMALGHQWEVRNHVLGALANGLTSEEILEAVLQTAPYIGLPAAGQAMTSAARALEEA</sequence>
<dbReference type="InterPro" id="IPR052512">
    <property type="entry name" value="4CMD/NDH-1_regulator"/>
</dbReference>
<keyword evidence="3" id="KW-1185">Reference proteome</keyword>
<dbReference type="AlphaFoldDB" id="A0A101U3F9"/>
<feature type="domain" description="Carboxymuconolactone decarboxylase-like" evidence="1">
    <location>
        <begin position="42"/>
        <end position="121"/>
    </location>
</feature>
<dbReference type="SUPFAM" id="SSF69118">
    <property type="entry name" value="AhpD-like"/>
    <property type="match status" value="1"/>
</dbReference>
<gene>
    <name evidence="2" type="ORF">AQJ67_16400</name>
</gene>
<dbReference type="EMBL" id="LMWY01000018">
    <property type="protein sequence ID" value="KUO03308.1"/>
    <property type="molecule type" value="Genomic_DNA"/>
</dbReference>
<dbReference type="PANTHER" id="PTHR33570">
    <property type="entry name" value="4-CARBOXYMUCONOLACTONE DECARBOXYLASE FAMILY PROTEIN"/>
    <property type="match status" value="1"/>
</dbReference>
<protein>
    <submittedName>
        <fullName evidence="2">4-carboxymuconolactone decarboxylase</fullName>
    </submittedName>
</protein>
<dbReference type="OrthoDB" id="9802489at2"/>
<dbReference type="Pfam" id="PF02627">
    <property type="entry name" value="CMD"/>
    <property type="match status" value="1"/>
</dbReference>
<evidence type="ECO:0000313" key="3">
    <source>
        <dbReference type="Proteomes" id="UP000053429"/>
    </source>
</evidence>
<reference evidence="2 3" key="1">
    <citation type="submission" date="2015-10" db="EMBL/GenBank/DDBJ databases">
        <title>Draft genome sequence of Streptomyces caeruleatus NRRL B-24802, type strain for the species Streptomyces caeruleatus.</title>
        <authorList>
            <person name="Ruckert C."/>
            <person name="Winkler A."/>
            <person name="Kalinowski J."/>
            <person name="Kampfer P."/>
            <person name="Glaeser S."/>
        </authorList>
    </citation>
    <scope>NUCLEOTIDE SEQUENCE [LARGE SCALE GENOMIC DNA]</scope>
    <source>
        <strain evidence="2 3">NRRL B-24802</strain>
    </source>
</reference>
<dbReference type="RefSeq" id="WP_062719504.1">
    <property type="nucleotide sequence ID" value="NZ_KQ948928.1"/>
</dbReference>
<organism evidence="2 3">
    <name type="scientific">Streptomyces caeruleatus</name>
    <dbReference type="NCBI Taxonomy" id="661399"/>
    <lineage>
        <taxon>Bacteria</taxon>
        <taxon>Bacillati</taxon>
        <taxon>Actinomycetota</taxon>
        <taxon>Actinomycetes</taxon>
        <taxon>Kitasatosporales</taxon>
        <taxon>Streptomycetaceae</taxon>
        <taxon>Streptomyces</taxon>
    </lineage>
</organism>
<evidence type="ECO:0000313" key="2">
    <source>
        <dbReference type="EMBL" id="KUO03308.1"/>
    </source>
</evidence>
<dbReference type="PANTHER" id="PTHR33570:SF2">
    <property type="entry name" value="CARBOXYMUCONOLACTONE DECARBOXYLASE-LIKE DOMAIN-CONTAINING PROTEIN"/>
    <property type="match status" value="1"/>
</dbReference>
<proteinExistence type="predicted"/>
<dbReference type="Gene3D" id="1.20.1290.10">
    <property type="entry name" value="AhpD-like"/>
    <property type="match status" value="1"/>
</dbReference>
<dbReference type="STRING" id="661399.AQJ67_16400"/>
<dbReference type="InterPro" id="IPR029032">
    <property type="entry name" value="AhpD-like"/>
</dbReference>
<comment type="caution">
    <text evidence="2">The sequence shown here is derived from an EMBL/GenBank/DDBJ whole genome shotgun (WGS) entry which is preliminary data.</text>
</comment>
<accession>A0A101U3F9</accession>
<evidence type="ECO:0000259" key="1">
    <source>
        <dbReference type="Pfam" id="PF02627"/>
    </source>
</evidence>
<dbReference type="Proteomes" id="UP000053429">
    <property type="component" value="Unassembled WGS sequence"/>
</dbReference>
<dbReference type="InterPro" id="IPR003779">
    <property type="entry name" value="CMD-like"/>
</dbReference>